<evidence type="ECO:0000256" key="3">
    <source>
        <dbReference type="ARBA" id="ARBA00022833"/>
    </source>
</evidence>
<dbReference type="AlphaFoldDB" id="A0A915KDE3"/>
<dbReference type="PRINTS" id="PR00047">
    <property type="entry name" value="STROIDFINGER"/>
</dbReference>
<evidence type="ECO:0000313" key="12">
    <source>
        <dbReference type="Proteomes" id="UP000887565"/>
    </source>
</evidence>
<evidence type="ECO:0000259" key="11">
    <source>
        <dbReference type="PROSITE" id="PS51843"/>
    </source>
</evidence>
<feature type="region of interest" description="Disordered" evidence="9">
    <location>
        <begin position="18"/>
        <end position="39"/>
    </location>
</feature>
<dbReference type="GO" id="GO:0090575">
    <property type="term" value="C:RNA polymerase II transcription regulator complex"/>
    <property type="evidence" value="ECO:0007669"/>
    <property type="project" value="TreeGrafter"/>
</dbReference>
<keyword evidence="7" id="KW-0675">Receptor</keyword>
<feature type="compositionally biased region" description="Basic residues" evidence="9">
    <location>
        <begin position="127"/>
        <end position="136"/>
    </location>
</feature>
<feature type="compositionally biased region" description="Low complexity" evidence="9">
    <location>
        <begin position="287"/>
        <end position="304"/>
    </location>
</feature>
<feature type="compositionally biased region" description="Low complexity" evidence="9">
    <location>
        <begin position="693"/>
        <end position="703"/>
    </location>
</feature>
<keyword evidence="12" id="KW-1185">Reference proteome</keyword>
<dbReference type="GO" id="GO:0000978">
    <property type="term" value="F:RNA polymerase II cis-regulatory region sequence-specific DNA binding"/>
    <property type="evidence" value="ECO:0007669"/>
    <property type="project" value="TreeGrafter"/>
</dbReference>
<keyword evidence="3" id="KW-0862">Zinc</keyword>
<dbReference type="InterPro" id="IPR001628">
    <property type="entry name" value="Znf_hrmn_rcpt"/>
</dbReference>
<feature type="compositionally biased region" description="Polar residues" evidence="9">
    <location>
        <begin position="18"/>
        <end position="29"/>
    </location>
</feature>
<accession>A0A915KDE3</accession>
<evidence type="ECO:0000256" key="1">
    <source>
        <dbReference type="ARBA" id="ARBA00022723"/>
    </source>
</evidence>
<evidence type="ECO:0000256" key="9">
    <source>
        <dbReference type="SAM" id="MobiDB-lite"/>
    </source>
</evidence>
<keyword evidence="4" id="KW-0805">Transcription regulation</keyword>
<keyword evidence="1" id="KW-0479">Metal-binding</keyword>
<dbReference type="GO" id="GO:0008270">
    <property type="term" value="F:zinc ion binding"/>
    <property type="evidence" value="ECO:0007669"/>
    <property type="project" value="UniProtKB-KW"/>
</dbReference>
<name>A0A915KDE3_ROMCU</name>
<reference evidence="13" key="1">
    <citation type="submission" date="2022-11" db="UniProtKB">
        <authorList>
            <consortium name="WormBaseParasite"/>
        </authorList>
    </citation>
    <scope>IDENTIFICATION</scope>
</reference>
<dbReference type="SUPFAM" id="SSF48508">
    <property type="entry name" value="Nuclear receptor ligand-binding domain"/>
    <property type="match status" value="1"/>
</dbReference>
<feature type="region of interest" description="Disordered" evidence="9">
    <location>
        <begin position="285"/>
        <end position="318"/>
    </location>
</feature>
<protein>
    <submittedName>
        <fullName evidence="13">Ecdysone receptor</fullName>
    </submittedName>
</protein>
<evidence type="ECO:0000259" key="10">
    <source>
        <dbReference type="PROSITE" id="PS51030"/>
    </source>
</evidence>
<keyword evidence="5" id="KW-0238">DNA-binding</keyword>
<dbReference type="Pfam" id="PF00104">
    <property type="entry name" value="Hormone_recep"/>
    <property type="match status" value="1"/>
</dbReference>
<proteinExistence type="predicted"/>
<evidence type="ECO:0000256" key="4">
    <source>
        <dbReference type="ARBA" id="ARBA00023015"/>
    </source>
</evidence>
<feature type="region of interest" description="Disordered" evidence="9">
    <location>
        <begin position="691"/>
        <end position="710"/>
    </location>
</feature>
<dbReference type="PRINTS" id="PR00398">
    <property type="entry name" value="STRDHORMONER"/>
</dbReference>
<feature type="region of interest" description="Disordered" evidence="9">
    <location>
        <begin position="94"/>
        <end position="162"/>
    </location>
</feature>
<dbReference type="Pfam" id="PF00105">
    <property type="entry name" value="zf-C4"/>
    <property type="match status" value="1"/>
</dbReference>
<dbReference type="GO" id="GO:0030154">
    <property type="term" value="P:cell differentiation"/>
    <property type="evidence" value="ECO:0007669"/>
    <property type="project" value="TreeGrafter"/>
</dbReference>
<dbReference type="InterPro" id="IPR035500">
    <property type="entry name" value="NHR-like_dom_sf"/>
</dbReference>
<dbReference type="SMART" id="SM00399">
    <property type="entry name" value="ZnF_C4"/>
    <property type="match status" value="1"/>
</dbReference>
<evidence type="ECO:0000256" key="5">
    <source>
        <dbReference type="ARBA" id="ARBA00023125"/>
    </source>
</evidence>
<evidence type="ECO:0000256" key="2">
    <source>
        <dbReference type="ARBA" id="ARBA00022771"/>
    </source>
</evidence>
<sequence length="728" mass="80480">MTTATTAVAYQELAPVQMWTSNNSNNPGSTDEDHSRNNYQQGTDLLVGYHQDGHQINISLDNNQLWSFGGADSTNEHSIALPPLQMSIPTTSNDHWSMASSASTAPGQMMPPQLQHHSMPPPSYNMQHHHHHHHQAAKCNESSSSSSSRPQPQVFATGSTSGAARRKIVANASSASSMATNGGVGHKMINGVSLSSQPEELCLVCGDKASGYHYNALTCEGCKGSITRKALYYCKYGGRCDIDMYMRRKCQDCRLQKCVAVGMRAELVIPEEQCRLKRESKIKMRTSNGGNLNGNGSPSGNSESFSTKEERKSNSPQQNRNQLLPLLADLTVLNIQLIVDFAKCLPGFLTLCKNDQLILLKVSQKSQKSILFHLNNCFLKACCNELLVLKLAKHFDSKSDRIFCGQQPQSTLQDAYSWSFSREMFKEAGLGSCADGIFDFAKSMTTIKTDNAEYGLLGAISLYSDRPGLIEAKKVEDIQEVYTSALQSYIDVQRPKNRNVFARLLMKLTDIRTLGAQFADVILTRTTSTPQQQNPSINDDTCHFQRQQQHQDFHHKNGGDFHRNVSENNFKNLGAGGGMSTNTKQYGHFRRASYAGPSGNGTPIDINFKSEFSTTNTNYITSNNFRLIKTEPVNNNMAPSNLPPTMECFVIDDDPSSAVVDFFDSTTVAESSSSNNLNNFHAYVDSGAASSTNDNNNIKNDNNQRQPVMTCNNFPDFVKVDFFDTHDN</sequence>
<dbReference type="InterPro" id="IPR000536">
    <property type="entry name" value="Nucl_hrmn_rcpt_lig-bd"/>
</dbReference>
<dbReference type="InterPro" id="IPR013088">
    <property type="entry name" value="Znf_NHR/GATA"/>
</dbReference>
<dbReference type="WBParaSite" id="nRc.2.0.1.t36086-RA">
    <property type="protein sequence ID" value="nRc.2.0.1.t36086-RA"/>
    <property type="gene ID" value="nRc.2.0.1.g36086"/>
</dbReference>
<evidence type="ECO:0000256" key="6">
    <source>
        <dbReference type="ARBA" id="ARBA00023163"/>
    </source>
</evidence>
<keyword evidence="8" id="KW-0539">Nucleus</keyword>
<feature type="compositionally biased region" description="Polar residues" evidence="9">
    <location>
        <begin position="149"/>
        <end position="162"/>
    </location>
</feature>
<evidence type="ECO:0000256" key="8">
    <source>
        <dbReference type="ARBA" id="ARBA00023242"/>
    </source>
</evidence>
<dbReference type="Proteomes" id="UP000887565">
    <property type="component" value="Unplaced"/>
</dbReference>
<dbReference type="PROSITE" id="PS51030">
    <property type="entry name" value="NUCLEAR_REC_DBD_2"/>
    <property type="match status" value="1"/>
</dbReference>
<evidence type="ECO:0000313" key="13">
    <source>
        <dbReference type="WBParaSite" id="nRc.2.0.1.t36086-RA"/>
    </source>
</evidence>
<dbReference type="InterPro" id="IPR050234">
    <property type="entry name" value="Nuclear_hormone_rcpt_NR1"/>
</dbReference>
<dbReference type="SUPFAM" id="SSF57716">
    <property type="entry name" value="Glucocorticoid receptor-like (DNA-binding domain)"/>
    <property type="match status" value="1"/>
</dbReference>
<keyword evidence="2" id="KW-0863">Zinc-finger</keyword>
<dbReference type="Gene3D" id="3.30.50.10">
    <property type="entry name" value="Erythroid Transcription Factor GATA-1, subunit A"/>
    <property type="match status" value="1"/>
</dbReference>
<dbReference type="Gene3D" id="1.10.565.10">
    <property type="entry name" value="Retinoid X Receptor"/>
    <property type="match status" value="1"/>
</dbReference>
<feature type="compositionally biased region" description="Polar residues" evidence="9">
    <location>
        <begin position="94"/>
        <end position="106"/>
    </location>
</feature>
<dbReference type="GO" id="GO:0004879">
    <property type="term" value="F:nuclear receptor activity"/>
    <property type="evidence" value="ECO:0007669"/>
    <property type="project" value="TreeGrafter"/>
</dbReference>
<dbReference type="SMART" id="SM00430">
    <property type="entry name" value="HOLI"/>
    <property type="match status" value="1"/>
</dbReference>
<feature type="domain" description="Nuclear receptor" evidence="10">
    <location>
        <begin position="199"/>
        <end position="270"/>
    </location>
</feature>
<dbReference type="GO" id="GO:0000122">
    <property type="term" value="P:negative regulation of transcription by RNA polymerase II"/>
    <property type="evidence" value="ECO:0007669"/>
    <property type="project" value="TreeGrafter"/>
</dbReference>
<dbReference type="InterPro" id="IPR001723">
    <property type="entry name" value="Nuclear_hrmn_rcpt"/>
</dbReference>
<dbReference type="PROSITE" id="PS51843">
    <property type="entry name" value="NR_LBD"/>
    <property type="match status" value="1"/>
</dbReference>
<keyword evidence="6" id="KW-0804">Transcription</keyword>
<dbReference type="PANTHER" id="PTHR24082:SF507">
    <property type="entry name" value="BILE ACID RECEPTOR-RELATED"/>
    <property type="match status" value="1"/>
</dbReference>
<dbReference type="CDD" id="cd07161">
    <property type="entry name" value="NR_DBD_EcR"/>
    <property type="match status" value="1"/>
</dbReference>
<dbReference type="PANTHER" id="PTHR24082">
    <property type="entry name" value="NUCLEAR HORMONE RECEPTOR"/>
    <property type="match status" value="1"/>
</dbReference>
<feature type="domain" description="NR LBD" evidence="11">
    <location>
        <begin position="254"/>
        <end position="544"/>
    </location>
</feature>
<organism evidence="12 13">
    <name type="scientific">Romanomermis culicivorax</name>
    <name type="common">Nematode worm</name>
    <dbReference type="NCBI Taxonomy" id="13658"/>
    <lineage>
        <taxon>Eukaryota</taxon>
        <taxon>Metazoa</taxon>
        <taxon>Ecdysozoa</taxon>
        <taxon>Nematoda</taxon>
        <taxon>Enoplea</taxon>
        <taxon>Dorylaimia</taxon>
        <taxon>Mermithida</taxon>
        <taxon>Mermithoidea</taxon>
        <taxon>Mermithidae</taxon>
        <taxon>Romanomermis</taxon>
    </lineage>
</organism>
<dbReference type="GO" id="GO:0045944">
    <property type="term" value="P:positive regulation of transcription by RNA polymerase II"/>
    <property type="evidence" value="ECO:0007669"/>
    <property type="project" value="TreeGrafter"/>
</dbReference>
<evidence type="ECO:0000256" key="7">
    <source>
        <dbReference type="ARBA" id="ARBA00023170"/>
    </source>
</evidence>